<keyword evidence="4 5" id="KW-0472">Membrane</keyword>
<evidence type="ECO:0000256" key="5">
    <source>
        <dbReference type="SAM" id="Phobius"/>
    </source>
</evidence>
<sequence length="1293" mass="141181">MTEQQVNEAKDSPQKSNKKRCRRFFCGIAFLLFLIIALLGGVLTNGYGQRGLIKLADRLMDSLNIGDINGSLGDGLVLNHIQYQSAGIDVDINKIRLQLDLGCLWRTEICLRDLSIETPQIRIDTANLPTTPEEPQQESASLTKVWLPVSVDVENISLDNLNLLIDQKQINLVHFHTAATLNNEQGLTLLPTDINGVDIFFPVEQQTAEVHTQQPSEPIDWTHLEQTLTPSLLGNLQRIDLPFDLHIQQLSAKDWLLRQADIKGNIETTTLSSLELLLDSTNGELQLTRLDLQSSLGSLEGRGQAQLFGDFPVNLNLQANLNEIKEKNTQLLPKTILNLQVDGKLKQITSLNLTANGVADAELHGELQLAQEKLPLNIALNIKHGAYAFTAGAPLLLDDIIFKVSGNLLDYQTTLNGRVSGVDTLPKTQIALDAQGKLYQINIKQLTLSVLDGDAQLSGLVNWQDGVTWDSNLKLNKMNLRPYLPAMPAIISGELASQGAVSEKNWQVDVPKVNLQGSLSNRPLNLQGNLTLTQQTLLNVPSLLLTYGDNKIAMSGVVSDNSDFNLNIQAPNLSGLWQDLSGAIRGELRLTGKLNSPHIDADLAVPKLHFQSLNISNGLIKGQISSEPIIRGELVVSLNSLNYGEQLKLNAIKLVASGDEKSHQLSLQSKGSPVSANLNLAGGFNRQTAQWQGHLNNIDIDSPLGDFRVNQPVLVNYDNAKVEAQIAAHCWLNKDIELCFPQAFNVGKNGALAFDIKRINLQLVNELLKQDSLKGQLQSHGKVAWFVDKPLQLNIDVEGHNLALAQPLDYRTFRLNVPKLSLNAVMENNNLALQSAIQIQDQGLIKTNVKISDLLKNRQLGGDLTIEGIRLELANQLLNSDEKVSGHITAKLGFAGNLQKPLLNGNLDISGVKTKLRALPFNISEGNIAMHFNGTNSTLNGKIETPDGHLNLTGSAAWPTLDHWTAELRAQTEKFKLDIPSMAKLQLTEDVQIKATPKLLELTGNIDIPWARIAVENLPDSAEPVSEDEVILNGPNKSKEELINRQFASTTQSGMQIRSDLRINIGEDVELKAYGLKTKLQGLLSVKQDKGRLGLFGQIDLQHGRYASFGQDLLIRKGQINFSGLPSQPMLNIEAIRNPEAMEDSKVTAGVKVIGVATSPQVTVFSEPSTSQDQALSYLLTGRSLENSGEAGSGGSVGAALLGMGLAKSGKLVGSIGETFGISDLNLGTSGVGDSSKVVVSGNITNRLQIKYGVGLFDGLAEVTLRYRLMPRLYFQTVSSTNQVFDLLYQFEF</sequence>
<comment type="subcellular location">
    <subcellularLocation>
        <location evidence="1">Membrane</location>
        <topology evidence="1">Single-pass membrane protein</topology>
    </subcellularLocation>
</comment>
<dbReference type="GO" id="GO:0009306">
    <property type="term" value="P:protein secretion"/>
    <property type="evidence" value="ECO:0007669"/>
    <property type="project" value="InterPro"/>
</dbReference>
<protein>
    <submittedName>
        <fullName evidence="7">Putative tubulin binding protein</fullName>
    </submittedName>
</protein>
<evidence type="ECO:0000313" key="7">
    <source>
        <dbReference type="EMBL" id="STO92808.1"/>
    </source>
</evidence>
<gene>
    <name evidence="7" type="ORF">NCTC13335_00665</name>
</gene>
<evidence type="ECO:0000259" key="6">
    <source>
        <dbReference type="Pfam" id="PF04357"/>
    </source>
</evidence>
<dbReference type="Proteomes" id="UP000255264">
    <property type="component" value="Unassembled WGS sequence"/>
</dbReference>
<keyword evidence="8" id="KW-1185">Reference proteome</keyword>
<organism evidence="7 8">
    <name type="scientific">Haemophilus pittmaniae</name>
    <dbReference type="NCBI Taxonomy" id="249188"/>
    <lineage>
        <taxon>Bacteria</taxon>
        <taxon>Pseudomonadati</taxon>
        <taxon>Pseudomonadota</taxon>
        <taxon>Gammaproteobacteria</taxon>
        <taxon>Pasteurellales</taxon>
        <taxon>Pasteurellaceae</taxon>
        <taxon>Haemophilus</taxon>
    </lineage>
</organism>
<evidence type="ECO:0000313" key="8">
    <source>
        <dbReference type="Proteomes" id="UP000255264"/>
    </source>
</evidence>
<feature type="domain" description="Translocation and assembly module TamB C-terminal" evidence="6">
    <location>
        <begin position="946"/>
        <end position="1293"/>
    </location>
</feature>
<keyword evidence="3 5" id="KW-1133">Transmembrane helix</keyword>
<dbReference type="InterPro" id="IPR007452">
    <property type="entry name" value="TamB_C"/>
</dbReference>
<dbReference type="PANTHER" id="PTHR36985:SF1">
    <property type="entry name" value="TRANSLOCATION AND ASSEMBLY MODULE SUBUNIT TAMB"/>
    <property type="match status" value="1"/>
</dbReference>
<dbReference type="Pfam" id="PF04357">
    <property type="entry name" value="TamB"/>
    <property type="match status" value="1"/>
</dbReference>
<dbReference type="GO" id="GO:0005886">
    <property type="term" value="C:plasma membrane"/>
    <property type="evidence" value="ECO:0007669"/>
    <property type="project" value="InterPro"/>
</dbReference>
<evidence type="ECO:0000256" key="1">
    <source>
        <dbReference type="ARBA" id="ARBA00004167"/>
    </source>
</evidence>
<dbReference type="OrthoDB" id="5555605at2"/>
<dbReference type="EMBL" id="UGHS01000003">
    <property type="protein sequence ID" value="STO92808.1"/>
    <property type="molecule type" value="Genomic_DNA"/>
</dbReference>
<keyword evidence="2 5" id="KW-0812">Transmembrane</keyword>
<reference evidence="7 8" key="1">
    <citation type="submission" date="2018-06" db="EMBL/GenBank/DDBJ databases">
        <authorList>
            <consortium name="Pathogen Informatics"/>
            <person name="Doyle S."/>
        </authorList>
    </citation>
    <scope>NUCLEOTIDE SEQUENCE [LARGE SCALE GENOMIC DNA]</scope>
    <source>
        <strain evidence="7 8">NCTC13335</strain>
    </source>
</reference>
<evidence type="ECO:0000256" key="3">
    <source>
        <dbReference type="ARBA" id="ARBA00022989"/>
    </source>
</evidence>
<evidence type="ECO:0000256" key="4">
    <source>
        <dbReference type="ARBA" id="ARBA00023136"/>
    </source>
</evidence>
<feature type="transmembrane region" description="Helical" evidence="5">
    <location>
        <begin position="24"/>
        <end position="43"/>
    </location>
</feature>
<dbReference type="RefSeq" id="WP_115002817.1">
    <property type="nucleotide sequence ID" value="NZ_UGHS01000003.1"/>
</dbReference>
<dbReference type="PANTHER" id="PTHR36985">
    <property type="entry name" value="TRANSLOCATION AND ASSEMBLY MODULE SUBUNIT TAMB"/>
    <property type="match status" value="1"/>
</dbReference>
<proteinExistence type="predicted"/>
<name>A0A377IXX1_9PAST</name>
<evidence type="ECO:0000256" key="2">
    <source>
        <dbReference type="ARBA" id="ARBA00022692"/>
    </source>
</evidence>
<accession>A0A377IXX1</accession>
<dbReference type="GO" id="GO:0097347">
    <property type="term" value="C:TAM protein secretion complex"/>
    <property type="evidence" value="ECO:0007669"/>
    <property type="project" value="TreeGrafter"/>
</dbReference>